<sequence>IKEIVTSRECLAVIDHGLLNMHQIFITTDAGDRCPDAVLSFGASLESARPASFGSCTFKGAELNYPVHEKEMLAII</sequence>
<dbReference type="InterPro" id="IPR041577">
    <property type="entry name" value="RT_RNaseH_2"/>
</dbReference>
<dbReference type="Proteomes" id="UP000053593">
    <property type="component" value="Unassembled WGS sequence"/>
</dbReference>
<dbReference type="GO" id="GO:0016787">
    <property type="term" value="F:hydrolase activity"/>
    <property type="evidence" value="ECO:0007669"/>
    <property type="project" value="UniProtKB-KW"/>
</dbReference>
<reference evidence="2 3" key="1">
    <citation type="submission" date="2014-04" db="EMBL/GenBank/DDBJ databases">
        <title>Evolutionary Origins and Diversification of the Mycorrhizal Mutualists.</title>
        <authorList>
            <consortium name="DOE Joint Genome Institute"/>
            <consortium name="Mycorrhizal Genomics Consortium"/>
            <person name="Kohler A."/>
            <person name="Kuo A."/>
            <person name="Nagy L.G."/>
            <person name="Floudas D."/>
            <person name="Copeland A."/>
            <person name="Barry K.W."/>
            <person name="Cichocki N."/>
            <person name="Veneault-Fourrey C."/>
            <person name="LaButti K."/>
            <person name="Lindquist E.A."/>
            <person name="Lipzen A."/>
            <person name="Lundell T."/>
            <person name="Morin E."/>
            <person name="Murat C."/>
            <person name="Riley R."/>
            <person name="Ohm R."/>
            <person name="Sun H."/>
            <person name="Tunlid A."/>
            <person name="Henrissat B."/>
            <person name="Grigoriev I.V."/>
            <person name="Hibbett D.S."/>
            <person name="Martin F."/>
        </authorList>
    </citation>
    <scope>NUCLEOTIDE SEQUENCE [LARGE SCALE GENOMIC DNA]</scope>
    <source>
        <strain evidence="2 3">FD-317 M1</strain>
    </source>
</reference>
<protein>
    <submittedName>
        <fullName evidence="2">Unplaced genomic scaffold GYMLUscaffold_28, whole genome shotgun sequence</fullName>
    </submittedName>
</protein>
<evidence type="ECO:0000313" key="2">
    <source>
        <dbReference type="EMBL" id="KIK60263.1"/>
    </source>
</evidence>
<dbReference type="AlphaFoldDB" id="A0A0D0CW15"/>
<dbReference type="GO" id="GO:0004519">
    <property type="term" value="F:endonuclease activity"/>
    <property type="evidence" value="ECO:0007669"/>
    <property type="project" value="UniProtKB-KW"/>
</dbReference>
<organism evidence="2 3">
    <name type="scientific">Collybiopsis luxurians FD-317 M1</name>
    <dbReference type="NCBI Taxonomy" id="944289"/>
    <lineage>
        <taxon>Eukaryota</taxon>
        <taxon>Fungi</taxon>
        <taxon>Dikarya</taxon>
        <taxon>Basidiomycota</taxon>
        <taxon>Agaricomycotina</taxon>
        <taxon>Agaricomycetes</taxon>
        <taxon>Agaricomycetidae</taxon>
        <taxon>Agaricales</taxon>
        <taxon>Marasmiineae</taxon>
        <taxon>Omphalotaceae</taxon>
        <taxon>Collybiopsis</taxon>
        <taxon>Collybiopsis luxurians</taxon>
    </lineage>
</organism>
<dbReference type="Pfam" id="PF17919">
    <property type="entry name" value="RT_RNaseH_2"/>
    <property type="match status" value="1"/>
</dbReference>
<proteinExistence type="predicted"/>
<feature type="non-terminal residue" evidence="2">
    <location>
        <position position="1"/>
    </location>
</feature>
<dbReference type="SUPFAM" id="SSF56672">
    <property type="entry name" value="DNA/RNA polymerases"/>
    <property type="match status" value="1"/>
</dbReference>
<name>A0A0D0CW15_9AGAR</name>
<dbReference type="HOGENOM" id="CLU_2661200_0_0_1"/>
<dbReference type="InterPro" id="IPR043502">
    <property type="entry name" value="DNA/RNA_pol_sf"/>
</dbReference>
<dbReference type="EMBL" id="KN834776">
    <property type="protein sequence ID" value="KIK60263.1"/>
    <property type="molecule type" value="Genomic_DNA"/>
</dbReference>
<gene>
    <name evidence="2" type="ORF">GYMLUDRAFT_168304</name>
</gene>
<evidence type="ECO:0000259" key="1">
    <source>
        <dbReference type="Pfam" id="PF17919"/>
    </source>
</evidence>
<accession>A0A0D0CW15</accession>
<dbReference type="GO" id="GO:0003964">
    <property type="term" value="F:RNA-directed DNA polymerase activity"/>
    <property type="evidence" value="ECO:0007669"/>
    <property type="project" value="UniProtKB-KW"/>
</dbReference>
<dbReference type="OrthoDB" id="3268967at2759"/>
<keyword evidence="3" id="KW-1185">Reference proteome</keyword>
<feature type="domain" description="Reverse transcriptase/retrotransposon-derived protein RNase H-like" evidence="1">
    <location>
        <begin position="1"/>
        <end position="76"/>
    </location>
</feature>
<evidence type="ECO:0000313" key="3">
    <source>
        <dbReference type="Proteomes" id="UP000053593"/>
    </source>
</evidence>